<keyword evidence="8" id="KW-1185">Reference proteome</keyword>
<dbReference type="GO" id="GO:0016272">
    <property type="term" value="C:prefoldin complex"/>
    <property type="evidence" value="ECO:0007669"/>
    <property type="project" value="UniProtKB-UniRule"/>
</dbReference>
<protein>
    <recommendedName>
        <fullName evidence="5">Prefoldin subunit 4</fullName>
    </recommendedName>
</protein>
<dbReference type="OrthoDB" id="10250441at2759"/>
<evidence type="ECO:0000256" key="6">
    <source>
        <dbReference type="SAM" id="Coils"/>
    </source>
</evidence>
<proteinExistence type="inferred from homology"/>
<comment type="similarity">
    <text evidence="1 5">Belongs to the prefoldin subunit beta family.</text>
</comment>
<evidence type="ECO:0000256" key="5">
    <source>
        <dbReference type="PIRNR" id="PIRNR016477"/>
    </source>
</evidence>
<dbReference type="PANTHER" id="PTHR21100">
    <property type="entry name" value="PREFOLDIN SUBUNIT 4"/>
    <property type="match status" value="1"/>
</dbReference>
<keyword evidence="6" id="KW-0175">Coiled coil</keyword>
<dbReference type="PIRSF" id="PIRSF016477">
    <property type="entry name" value="Prefoldin_subunit_4"/>
    <property type="match status" value="1"/>
</dbReference>
<organism evidence="7 8">
    <name type="scientific">Aphidius gifuensis</name>
    <name type="common">Parasitoid wasp</name>
    <dbReference type="NCBI Taxonomy" id="684658"/>
    <lineage>
        <taxon>Eukaryota</taxon>
        <taxon>Metazoa</taxon>
        <taxon>Ecdysozoa</taxon>
        <taxon>Arthropoda</taxon>
        <taxon>Hexapoda</taxon>
        <taxon>Insecta</taxon>
        <taxon>Pterygota</taxon>
        <taxon>Neoptera</taxon>
        <taxon>Endopterygota</taxon>
        <taxon>Hymenoptera</taxon>
        <taxon>Apocrita</taxon>
        <taxon>Ichneumonoidea</taxon>
        <taxon>Braconidae</taxon>
        <taxon>Aphidiinae</taxon>
        <taxon>Aphidius</taxon>
    </lineage>
</organism>
<comment type="subunit">
    <text evidence="2 5">Heterohexamer of two PFD-alpha type and four PFD-beta type subunits.</text>
</comment>
<dbReference type="AlphaFoldDB" id="A0A834XYR4"/>
<feature type="coiled-coil region" evidence="6">
    <location>
        <begin position="30"/>
        <end position="114"/>
    </location>
</feature>
<dbReference type="Pfam" id="PF01920">
    <property type="entry name" value="Prefoldin_2"/>
    <property type="match status" value="1"/>
</dbReference>
<dbReference type="EMBL" id="JACMRX010000002">
    <property type="protein sequence ID" value="KAF7995321.1"/>
    <property type="molecule type" value="Genomic_DNA"/>
</dbReference>
<dbReference type="GO" id="GO:0005737">
    <property type="term" value="C:cytoplasm"/>
    <property type="evidence" value="ECO:0007669"/>
    <property type="project" value="UniProtKB-ARBA"/>
</dbReference>
<accession>A0A834XYR4</accession>
<reference evidence="7 8" key="1">
    <citation type="submission" date="2020-08" db="EMBL/GenBank/DDBJ databases">
        <title>Aphidius gifuensis genome sequencing and assembly.</title>
        <authorList>
            <person name="Du Z."/>
        </authorList>
    </citation>
    <scope>NUCLEOTIDE SEQUENCE [LARGE SCALE GENOMIC DNA]</scope>
    <source>
        <strain evidence="7">YNYX2018</strain>
        <tissue evidence="7">Adults</tissue>
    </source>
</reference>
<dbReference type="SUPFAM" id="SSF46579">
    <property type="entry name" value="Prefoldin"/>
    <property type="match status" value="1"/>
</dbReference>
<keyword evidence="3 5" id="KW-0143">Chaperone</keyword>
<comment type="function">
    <text evidence="4 5">Binds specifically to cytosolic chaperonin (c-CPN) and transfers target proteins to it. Binds to nascent polypeptide chain and promotes folding in an environment in which there are many competing pathways for nonnative proteins.</text>
</comment>
<comment type="caution">
    <text evidence="7">The sequence shown here is derived from an EMBL/GenBank/DDBJ whole genome shotgun (WGS) entry which is preliminary data.</text>
</comment>
<name>A0A834XYR4_APHGI</name>
<evidence type="ECO:0000256" key="2">
    <source>
        <dbReference type="ARBA" id="ARBA00011695"/>
    </source>
</evidence>
<dbReference type="InterPro" id="IPR016661">
    <property type="entry name" value="PFDN4"/>
</dbReference>
<dbReference type="CDD" id="cd23165">
    <property type="entry name" value="Prefoldin_4"/>
    <property type="match status" value="1"/>
</dbReference>
<dbReference type="GO" id="GO:0006457">
    <property type="term" value="P:protein folding"/>
    <property type="evidence" value="ECO:0007669"/>
    <property type="project" value="UniProtKB-UniRule"/>
</dbReference>
<sequence>MTGGKNTQGAFQPDSDIHISYEDQQKINKFAKQNAQMDDFKEELKIKQNDLKNLEDACDEMALMDDDVKVAYRIGDLFVNQDLEKTQKCLEEAKEKKLEEIAELESKCADLKTIMTDLKVSLYAKFGSHINLENEED</sequence>
<evidence type="ECO:0000313" key="8">
    <source>
        <dbReference type="Proteomes" id="UP000639338"/>
    </source>
</evidence>
<dbReference type="Proteomes" id="UP000639338">
    <property type="component" value="Unassembled WGS sequence"/>
</dbReference>
<evidence type="ECO:0000256" key="4">
    <source>
        <dbReference type="ARBA" id="ARBA00024667"/>
    </source>
</evidence>
<evidence type="ECO:0000256" key="3">
    <source>
        <dbReference type="ARBA" id="ARBA00023186"/>
    </source>
</evidence>
<dbReference type="Gene3D" id="1.10.287.370">
    <property type="match status" value="1"/>
</dbReference>
<dbReference type="InterPro" id="IPR009053">
    <property type="entry name" value="Prefoldin"/>
</dbReference>
<evidence type="ECO:0000256" key="1">
    <source>
        <dbReference type="ARBA" id="ARBA00008045"/>
    </source>
</evidence>
<gene>
    <name evidence="7" type="ORF">HCN44_006428</name>
</gene>
<dbReference type="FunFam" id="1.10.287.370:FF:000005">
    <property type="entry name" value="Prefoldin subunit 4"/>
    <property type="match status" value="1"/>
</dbReference>
<dbReference type="PANTHER" id="PTHR21100:SF9">
    <property type="entry name" value="PREFOLDIN SUBUNIT 4"/>
    <property type="match status" value="1"/>
</dbReference>
<evidence type="ECO:0000313" key="7">
    <source>
        <dbReference type="EMBL" id="KAF7995321.1"/>
    </source>
</evidence>
<dbReference type="InterPro" id="IPR002777">
    <property type="entry name" value="PFD_beta-like"/>
</dbReference>
<dbReference type="GO" id="GO:0051082">
    <property type="term" value="F:unfolded protein binding"/>
    <property type="evidence" value="ECO:0007669"/>
    <property type="project" value="InterPro"/>
</dbReference>